<name>A0AAW1N6X9_POPJA</name>
<dbReference type="PANTHER" id="PTHR11188">
    <property type="entry name" value="ARRESTIN DOMAIN CONTAINING PROTEIN"/>
    <property type="match status" value="1"/>
</dbReference>
<dbReference type="GO" id="GO:0005737">
    <property type="term" value="C:cytoplasm"/>
    <property type="evidence" value="ECO:0007669"/>
    <property type="project" value="TreeGrafter"/>
</dbReference>
<organism evidence="5 6">
    <name type="scientific">Popillia japonica</name>
    <name type="common">Japanese beetle</name>
    <dbReference type="NCBI Taxonomy" id="7064"/>
    <lineage>
        <taxon>Eukaryota</taxon>
        <taxon>Metazoa</taxon>
        <taxon>Ecdysozoa</taxon>
        <taxon>Arthropoda</taxon>
        <taxon>Hexapoda</taxon>
        <taxon>Insecta</taxon>
        <taxon>Pterygota</taxon>
        <taxon>Neoptera</taxon>
        <taxon>Endopterygota</taxon>
        <taxon>Coleoptera</taxon>
        <taxon>Polyphaga</taxon>
        <taxon>Scarabaeiformia</taxon>
        <taxon>Scarabaeidae</taxon>
        <taxon>Rutelinae</taxon>
        <taxon>Popillia</taxon>
    </lineage>
</organism>
<evidence type="ECO:0000256" key="1">
    <source>
        <dbReference type="ARBA" id="ARBA00005298"/>
    </source>
</evidence>
<dbReference type="InterPro" id="IPR011021">
    <property type="entry name" value="Arrestin-like_N"/>
</dbReference>
<dbReference type="EMBL" id="JASPKY010000009">
    <property type="protein sequence ID" value="KAK9754049.1"/>
    <property type="molecule type" value="Genomic_DNA"/>
</dbReference>
<dbReference type="Pfam" id="PF00339">
    <property type="entry name" value="Arrestin_N"/>
    <property type="match status" value="1"/>
</dbReference>
<dbReference type="Pfam" id="PF02752">
    <property type="entry name" value="Arrestin_C"/>
    <property type="match status" value="1"/>
</dbReference>
<gene>
    <name evidence="5" type="ORF">QE152_g1496</name>
</gene>
<keyword evidence="2" id="KW-0716">Sensory transduction</keyword>
<dbReference type="Gene3D" id="2.60.40.640">
    <property type="match status" value="2"/>
</dbReference>
<dbReference type="SUPFAM" id="SSF81296">
    <property type="entry name" value="E set domains"/>
    <property type="match status" value="2"/>
</dbReference>
<comment type="caution">
    <text evidence="5">The sequence shown here is derived from an EMBL/GenBank/DDBJ whole genome shotgun (WGS) entry which is preliminary data.</text>
</comment>
<dbReference type="InterPro" id="IPR011022">
    <property type="entry name" value="Arrestin_C-like"/>
</dbReference>
<proteinExistence type="inferred from homology"/>
<dbReference type="Proteomes" id="UP001458880">
    <property type="component" value="Unassembled WGS sequence"/>
</dbReference>
<dbReference type="InterPro" id="IPR014756">
    <property type="entry name" value="Ig_E-set"/>
</dbReference>
<sequence length="384" mass="42912">MVLQPGTGIIFDSPYNAYFAGATVSGRIEIVLNKPKKIKGILFQVRGCADVKWSEQHTRTVNGRTQYYQTSYYAQEEYFKMKYYCIGGQDTIILPPGTHIYPFSIVLPPNLPSSFEGMYGTIRYIAKFSLERPWKFNQETKTAFTVVSPYDLNKFPNLLTPFKVQQEKYFCCGCCRSGPLTGALMVPKTGYVCGERIPIIAEVDNASNYPITNITVKFQQFTSFYSQYPCRQVKTDVKVFERMKLGTVKARESKSWNKFLLIPPLPPSSLGFCSIIDSEYQLFLEVSAGSFHINLKTTLPITIGTIPVMAIENPLRDDASAPPDYDTAMAISASAPNAPISPLQTFGENEAFSVKSIADESDGAHSQDKGYTPSYPTYNFGYNG</sequence>
<feature type="compositionally biased region" description="Polar residues" evidence="3">
    <location>
        <begin position="374"/>
        <end position="384"/>
    </location>
</feature>
<dbReference type="PANTHER" id="PTHR11188:SF176">
    <property type="entry name" value="ARRESTIN DOMAIN-CONTAINING PROTEIN 1"/>
    <property type="match status" value="1"/>
</dbReference>
<evidence type="ECO:0000256" key="2">
    <source>
        <dbReference type="ARBA" id="ARBA00022606"/>
    </source>
</evidence>
<evidence type="ECO:0000256" key="3">
    <source>
        <dbReference type="SAM" id="MobiDB-lite"/>
    </source>
</evidence>
<protein>
    <submittedName>
        <fullName evidence="5">Arrestin (Or S-antigen), N-terminal domain</fullName>
    </submittedName>
</protein>
<feature type="region of interest" description="Disordered" evidence="3">
    <location>
        <begin position="358"/>
        <end position="384"/>
    </location>
</feature>
<evidence type="ECO:0000313" key="5">
    <source>
        <dbReference type="EMBL" id="KAK9754049.1"/>
    </source>
</evidence>
<accession>A0AAW1N6X9</accession>
<dbReference type="AlphaFoldDB" id="A0AAW1N6X9"/>
<dbReference type="GO" id="GO:0015031">
    <property type="term" value="P:protein transport"/>
    <property type="evidence" value="ECO:0007669"/>
    <property type="project" value="TreeGrafter"/>
</dbReference>
<dbReference type="InterPro" id="IPR014752">
    <property type="entry name" value="Arrestin-like_C"/>
</dbReference>
<feature type="domain" description="Arrestin C-terminal-like" evidence="4">
    <location>
        <begin position="176"/>
        <end position="308"/>
    </location>
</feature>
<keyword evidence="6" id="KW-1185">Reference proteome</keyword>
<reference evidence="5 6" key="1">
    <citation type="journal article" date="2024" name="BMC Genomics">
        <title>De novo assembly and annotation of Popillia japonica's genome with initial clues to its potential as an invasive pest.</title>
        <authorList>
            <person name="Cucini C."/>
            <person name="Boschi S."/>
            <person name="Funari R."/>
            <person name="Cardaioli E."/>
            <person name="Iannotti N."/>
            <person name="Marturano G."/>
            <person name="Paoli F."/>
            <person name="Bruttini M."/>
            <person name="Carapelli A."/>
            <person name="Frati F."/>
            <person name="Nardi F."/>
        </authorList>
    </citation>
    <scope>NUCLEOTIDE SEQUENCE [LARGE SCALE GENOMIC DNA]</scope>
    <source>
        <strain evidence="5">DMR45628</strain>
    </source>
</reference>
<dbReference type="SMART" id="SM01017">
    <property type="entry name" value="Arrestin_C"/>
    <property type="match status" value="1"/>
</dbReference>
<evidence type="ECO:0000259" key="4">
    <source>
        <dbReference type="SMART" id="SM01017"/>
    </source>
</evidence>
<evidence type="ECO:0000313" key="6">
    <source>
        <dbReference type="Proteomes" id="UP001458880"/>
    </source>
</evidence>
<comment type="similarity">
    <text evidence="1">Belongs to the arrestin family.</text>
</comment>
<dbReference type="InterPro" id="IPR050357">
    <property type="entry name" value="Arrestin_domain-protein"/>
</dbReference>